<keyword evidence="1" id="KW-0315">Glutamine amidotransferase</keyword>
<dbReference type="Proteomes" id="UP000770161">
    <property type="component" value="Unassembled WGS sequence"/>
</dbReference>
<dbReference type="PRINTS" id="PR00096">
    <property type="entry name" value="GATASE"/>
</dbReference>
<reference evidence="3 5" key="1">
    <citation type="submission" date="2021-06" db="EMBL/GenBank/DDBJ databases">
        <title>Staphylococcus lentus K169 genome sequencing.</title>
        <authorList>
            <person name="Sundareshan S."/>
            <person name="Akhila D.S."/>
            <person name="Prachi D."/>
            <person name="Sivakumar R."/>
            <person name="Rajendhran J."/>
            <person name="Isloor S."/>
            <person name="Hegde N.R."/>
        </authorList>
    </citation>
    <scope>NUCLEOTIDE SEQUENCE [LARGE SCALE GENOMIC DNA]</scope>
    <source>
        <strain evidence="3 5">K169</strain>
    </source>
</reference>
<evidence type="ECO:0000313" key="3">
    <source>
        <dbReference type="EMBL" id="MBU6114274.1"/>
    </source>
</evidence>
<protein>
    <submittedName>
        <fullName evidence="4">Aminodeoxychorismate/anthranilate synthase component II</fullName>
    </submittedName>
</protein>
<name>A0AAX3W9C9_MAMLE</name>
<dbReference type="InterPro" id="IPR006221">
    <property type="entry name" value="TrpG/PapA_dom"/>
</dbReference>
<dbReference type="Proteomes" id="UP001223261">
    <property type="component" value="Chromosome"/>
</dbReference>
<dbReference type="Pfam" id="PF00117">
    <property type="entry name" value="GATase"/>
    <property type="match status" value="1"/>
</dbReference>
<dbReference type="InterPro" id="IPR050472">
    <property type="entry name" value="Anth_synth/Amidotransfase"/>
</dbReference>
<reference evidence="4" key="2">
    <citation type="journal article" date="2023" name="Antibiotics">
        <title>Prevalence and Molecular Characterization of Methicillin-Resistant Staphylococci (MRS) and Mammaliicocci (MRM) in Dromedary Camels from Algeria: First Detection of SCCmec-mecC Hybrid in Methicillin-Resistant Mammaliicoccus lentus.</title>
        <authorList>
            <person name="Belhout C."/>
            <person name="Boyen F."/>
            <person name="Vereecke N."/>
            <person name="Theuns S."/>
            <person name="Taibi N."/>
            <person name="Stegger M."/>
            <person name="de la Fe-Rodriguez P.Y."/>
            <person name="Bouayad L."/>
            <person name="Elgroud R."/>
            <person name="Butaye P."/>
        </authorList>
    </citation>
    <scope>NUCLEOTIDE SEQUENCE</scope>
    <source>
        <strain evidence="4">7048</strain>
    </source>
</reference>
<dbReference type="GO" id="GO:0000162">
    <property type="term" value="P:L-tryptophan biosynthetic process"/>
    <property type="evidence" value="ECO:0007669"/>
    <property type="project" value="TreeGrafter"/>
</dbReference>
<dbReference type="InterPro" id="IPR029062">
    <property type="entry name" value="Class_I_gatase-like"/>
</dbReference>
<dbReference type="CDD" id="cd01743">
    <property type="entry name" value="GATase1_Anthranilate_Synthase"/>
    <property type="match status" value="1"/>
</dbReference>
<dbReference type="PANTHER" id="PTHR43418">
    <property type="entry name" value="MULTIFUNCTIONAL TRYPTOPHAN BIOSYNTHESIS PROTEIN-RELATED"/>
    <property type="match status" value="1"/>
</dbReference>
<dbReference type="EMBL" id="JAHLZN010000020">
    <property type="protein sequence ID" value="MBU6114274.1"/>
    <property type="molecule type" value="Genomic_DNA"/>
</dbReference>
<dbReference type="GO" id="GO:0004049">
    <property type="term" value="F:anthranilate synthase activity"/>
    <property type="evidence" value="ECO:0007669"/>
    <property type="project" value="TreeGrafter"/>
</dbReference>
<dbReference type="RefSeq" id="WP_016999552.1">
    <property type="nucleotide sequence ID" value="NZ_CP059679.1"/>
</dbReference>
<dbReference type="NCBIfam" id="TIGR00566">
    <property type="entry name" value="trpG_papA"/>
    <property type="match status" value="1"/>
</dbReference>
<dbReference type="Gene3D" id="3.40.50.880">
    <property type="match status" value="1"/>
</dbReference>
<dbReference type="PRINTS" id="PR00097">
    <property type="entry name" value="ANTSNTHASEII"/>
</dbReference>
<dbReference type="GO" id="GO:0005829">
    <property type="term" value="C:cytosol"/>
    <property type="evidence" value="ECO:0007669"/>
    <property type="project" value="TreeGrafter"/>
</dbReference>
<dbReference type="PRINTS" id="PR00099">
    <property type="entry name" value="CPSGATASE"/>
</dbReference>
<evidence type="ECO:0000259" key="2">
    <source>
        <dbReference type="Pfam" id="PF00117"/>
    </source>
</evidence>
<accession>A0AAX3W9C9</accession>
<organism evidence="4 6">
    <name type="scientific">Mammaliicoccus lentus</name>
    <name type="common">Staphylococcus lentus</name>
    <dbReference type="NCBI Taxonomy" id="42858"/>
    <lineage>
        <taxon>Bacteria</taxon>
        <taxon>Bacillati</taxon>
        <taxon>Bacillota</taxon>
        <taxon>Bacilli</taxon>
        <taxon>Bacillales</taxon>
        <taxon>Staphylococcaceae</taxon>
        <taxon>Mammaliicoccus</taxon>
    </lineage>
</organism>
<evidence type="ECO:0000313" key="4">
    <source>
        <dbReference type="EMBL" id="WHI61364.1"/>
    </source>
</evidence>
<dbReference type="InterPro" id="IPR017926">
    <property type="entry name" value="GATASE"/>
</dbReference>
<gene>
    <name evidence="3" type="ORF">KQ656_09900</name>
    <name evidence="4" type="ORF">PYH69_06980</name>
</gene>
<feature type="domain" description="Glutamine amidotransferase" evidence="2">
    <location>
        <begin position="3"/>
        <end position="179"/>
    </location>
</feature>
<keyword evidence="5" id="KW-1185">Reference proteome</keyword>
<dbReference type="SUPFAM" id="SSF52317">
    <property type="entry name" value="Class I glutamine amidotransferase-like"/>
    <property type="match status" value="1"/>
</dbReference>
<dbReference type="AlphaFoldDB" id="A0AAX3W9C9"/>
<dbReference type="PANTHER" id="PTHR43418:SF4">
    <property type="entry name" value="MULTIFUNCTIONAL TRYPTOPHAN BIOSYNTHESIS PROTEIN"/>
    <property type="match status" value="1"/>
</dbReference>
<evidence type="ECO:0000313" key="6">
    <source>
        <dbReference type="Proteomes" id="UP001223261"/>
    </source>
</evidence>
<proteinExistence type="predicted"/>
<dbReference type="EMBL" id="CP118848">
    <property type="protein sequence ID" value="WHI61364.1"/>
    <property type="molecule type" value="Genomic_DNA"/>
</dbReference>
<evidence type="ECO:0000313" key="5">
    <source>
        <dbReference type="Proteomes" id="UP000770161"/>
    </source>
</evidence>
<evidence type="ECO:0000256" key="1">
    <source>
        <dbReference type="ARBA" id="ARBA00022962"/>
    </source>
</evidence>
<dbReference type="PROSITE" id="PS51273">
    <property type="entry name" value="GATASE_TYPE_1"/>
    <property type="match status" value="1"/>
</dbReference>
<sequence length="198" mass="22171">MILVIDNYDSFTYNLVNLIKQYDEVIIHHPDEAPLDLEIDGLVISPGPGHPLDTNHLNKIIKAYHDVPILGICLGAQALTCYYGGEVIVGEKVKHGKVDQIDFVESSKLYQGCETGFNIMRYHSLISDEKSFPNCLKITGRTPDAIQSFEHQINPHFGIQYHPESFASDNGDKIINTFVNITKEGAQNEHIKTTHPIS</sequence>